<keyword evidence="1" id="KW-0175">Coiled coil</keyword>
<feature type="region of interest" description="Disordered" evidence="2">
    <location>
        <begin position="1"/>
        <end position="44"/>
    </location>
</feature>
<dbReference type="EMBL" id="BEGY01000111">
    <property type="protein sequence ID" value="GAX83923.1"/>
    <property type="molecule type" value="Genomic_DNA"/>
</dbReference>
<accession>A0A250XLM0</accession>
<dbReference type="Gene3D" id="1.20.5.170">
    <property type="match status" value="1"/>
</dbReference>
<name>A0A250XLM0_9CHLO</name>
<dbReference type="AlphaFoldDB" id="A0A250XLM0"/>
<gene>
    <name evidence="3" type="ORF">CEUSTIGMA_g11347.t1</name>
</gene>
<sequence length="293" mass="31005">MPSTFPPIDKVLSAYGGSPQKPKVKPPPAPPPPPPPPNDGTLPEWAAGMLQRLQTVEGKLKKSDNQIASLETHLKTAEDHIATMEKELKKQNKSQLDAAAAASLNSQKNAEELQRQLRELQSQLKEHSLETKKALEASGKINERVGKLELEMASSSKMLEAVQKSADRKVALDAVRAGLDSCTQHLEGLKLDASNALSLATAACEAIAAAKAQAEEASSSSAAARGAATIASWDFMNTPEAAAAAAKLASQKPAALRKAGAAAISSWNLDNGGKDKKKQQTTGMCSLLQYLQR</sequence>
<proteinExistence type="predicted"/>
<dbReference type="Proteomes" id="UP000232323">
    <property type="component" value="Unassembled WGS sequence"/>
</dbReference>
<evidence type="ECO:0000313" key="3">
    <source>
        <dbReference type="EMBL" id="GAX83923.1"/>
    </source>
</evidence>
<reference evidence="3 4" key="1">
    <citation type="submission" date="2017-08" db="EMBL/GenBank/DDBJ databases">
        <title>Acidophilic green algal genome provides insights into adaptation to an acidic environment.</title>
        <authorList>
            <person name="Hirooka S."/>
            <person name="Hirose Y."/>
            <person name="Kanesaki Y."/>
            <person name="Higuchi S."/>
            <person name="Fujiwara T."/>
            <person name="Onuma R."/>
            <person name="Era A."/>
            <person name="Ohbayashi R."/>
            <person name="Uzuka A."/>
            <person name="Nozaki H."/>
            <person name="Yoshikawa H."/>
            <person name="Miyagishima S.Y."/>
        </authorList>
    </citation>
    <scope>NUCLEOTIDE SEQUENCE [LARGE SCALE GENOMIC DNA]</scope>
    <source>
        <strain evidence="3 4">NIES-2499</strain>
    </source>
</reference>
<keyword evidence="4" id="KW-1185">Reference proteome</keyword>
<organism evidence="3 4">
    <name type="scientific">Chlamydomonas eustigma</name>
    <dbReference type="NCBI Taxonomy" id="1157962"/>
    <lineage>
        <taxon>Eukaryota</taxon>
        <taxon>Viridiplantae</taxon>
        <taxon>Chlorophyta</taxon>
        <taxon>core chlorophytes</taxon>
        <taxon>Chlorophyceae</taxon>
        <taxon>CS clade</taxon>
        <taxon>Chlamydomonadales</taxon>
        <taxon>Chlamydomonadaceae</taxon>
        <taxon>Chlamydomonas</taxon>
    </lineage>
</organism>
<evidence type="ECO:0000256" key="1">
    <source>
        <dbReference type="SAM" id="Coils"/>
    </source>
</evidence>
<protein>
    <submittedName>
        <fullName evidence="3">Uncharacterized protein</fullName>
    </submittedName>
</protein>
<evidence type="ECO:0000256" key="2">
    <source>
        <dbReference type="SAM" id="MobiDB-lite"/>
    </source>
</evidence>
<feature type="coiled-coil region" evidence="1">
    <location>
        <begin position="53"/>
        <end position="137"/>
    </location>
</feature>
<comment type="caution">
    <text evidence="3">The sequence shown here is derived from an EMBL/GenBank/DDBJ whole genome shotgun (WGS) entry which is preliminary data.</text>
</comment>
<feature type="compositionally biased region" description="Pro residues" evidence="2">
    <location>
        <begin position="25"/>
        <end position="38"/>
    </location>
</feature>
<evidence type="ECO:0000313" key="4">
    <source>
        <dbReference type="Proteomes" id="UP000232323"/>
    </source>
</evidence>